<evidence type="ECO:0000256" key="2">
    <source>
        <dbReference type="SAM" id="SignalP"/>
    </source>
</evidence>
<evidence type="ECO:0000313" key="3">
    <source>
        <dbReference type="EnsemblMetazoa" id="GAUT028738-PA"/>
    </source>
</evidence>
<keyword evidence="2" id="KW-0732">Signal</keyword>
<sequence>MPTSLITIAIIVQCLTSTHADCVLREQNENMRNLKADILITSLTKLDWSCSNSGQKDANFRRLFKQASPGFNEILMSSTYEMPLDCSIVLATAVIVFVVGADMRRNV</sequence>
<reference evidence="3" key="1">
    <citation type="submission" date="2020-05" db="UniProtKB">
        <authorList>
            <consortium name="EnsemblMetazoa"/>
        </authorList>
    </citation>
    <scope>IDENTIFICATION</scope>
    <source>
        <strain evidence="3">TTRI</strain>
    </source>
</reference>
<keyword evidence="1" id="KW-1133">Transmembrane helix</keyword>
<evidence type="ECO:0000256" key="1">
    <source>
        <dbReference type="SAM" id="Phobius"/>
    </source>
</evidence>
<accession>A0A1A9V7W7</accession>
<evidence type="ECO:0000313" key="4">
    <source>
        <dbReference type="Proteomes" id="UP000078200"/>
    </source>
</evidence>
<keyword evidence="4" id="KW-1185">Reference proteome</keyword>
<proteinExistence type="predicted"/>
<feature type="signal peptide" evidence="2">
    <location>
        <begin position="1"/>
        <end position="20"/>
    </location>
</feature>
<name>A0A1A9V7W7_GLOAU</name>
<keyword evidence="1" id="KW-0472">Membrane</keyword>
<dbReference type="Proteomes" id="UP000078200">
    <property type="component" value="Unassembled WGS sequence"/>
</dbReference>
<feature type="chain" id="PRO_5008399203" evidence="2">
    <location>
        <begin position="21"/>
        <end position="107"/>
    </location>
</feature>
<dbReference type="VEuPathDB" id="VectorBase:GAUT028738"/>
<keyword evidence="1" id="KW-0812">Transmembrane</keyword>
<dbReference type="AlphaFoldDB" id="A0A1A9V7W7"/>
<feature type="transmembrane region" description="Helical" evidence="1">
    <location>
        <begin position="82"/>
        <end position="101"/>
    </location>
</feature>
<protein>
    <submittedName>
        <fullName evidence="3">Uncharacterized protein</fullName>
    </submittedName>
</protein>
<organism evidence="3 4">
    <name type="scientific">Glossina austeni</name>
    <name type="common">Savannah tsetse fly</name>
    <dbReference type="NCBI Taxonomy" id="7395"/>
    <lineage>
        <taxon>Eukaryota</taxon>
        <taxon>Metazoa</taxon>
        <taxon>Ecdysozoa</taxon>
        <taxon>Arthropoda</taxon>
        <taxon>Hexapoda</taxon>
        <taxon>Insecta</taxon>
        <taxon>Pterygota</taxon>
        <taxon>Neoptera</taxon>
        <taxon>Endopterygota</taxon>
        <taxon>Diptera</taxon>
        <taxon>Brachycera</taxon>
        <taxon>Muscomorpha</taxon>
        <taxon>Hippoboscoidea</taxon>
        <taxon>Glossinidae</taxon>
        <taxon>Glossina</taxon>
    </lineage>
</organism>
<dbReference type="EnsemblMetazoa" id="GAUT028738-RA">
    <property type="protein sequence ID" value="GAUT028738-PA"/>
    <property type="gene ID" value="GAUT028738"/>
</dbReference>